<gene>
    <name evidence="2" type="ORF">QYM36_002819</name>
</gene>
<dbReference type="Proteomes" id="UP001187531">
    <property type="component" value="Unassembled WGS sequence"/>
</dbReference>
<dbReference type="EMBL" id="JAVRJZ010000005">
    <property type="protein sequence ID" value="KAK2722408.1"/>
    <property type="molecule type" value="Genomic_DNA"/>
</dbReference>
<comment type="caution">
    <text evidence="2">The sequence shown here is derived from an EMBL/GenBank/DDBJ whole genome shotgun (WGS) entry which is preliminary data.</text>
</comment>
<evidence type="ECO:0000256" key="1">
    <source>
        <dbReference type="SAM" id="MobiDB-lite"/>
    </source>
</evidence>
<organism evidence="2 3">
    <name type="scientific">Artemia franciscana</name>
    <name type="common">Brine shrimp</name>
    <name type="synonym">Artemia sanfranciscana</name>
    <dbReference type="NCBI Taxonomy" id="6661"/>
    <lineage>
        <taxon>Eukaryota</taxon>
        <taxon>Metazoa</taxon>
        <taxon>Ecdysozoa</taxon>
        <taxon>Arthropoda</taxon>
        <taxon>Crustacea</taxon>
        <taxon>Branchiopoda</taxon>
        <taxon>Anostraca</taxon>
        <taxon>Artemiidae</taxon>
        <taxon>Artemia</taxon>
    </lineage>
</organism>
<reference evidence="2" key="1">
    <citation type="submission" date="2023-07" db="EMBL/GenBank/DDBJ databases">
        <title>Chromosome-level genome assembly of Artemia franciscana.</title>
        <authorList>
            <person name="Jo E."/>
        </authorList>
    </citation>
    <scope>NUCLEOTIDE SEQUENCE</scope>
    <source>
        <tissue evidence="2">Whole body</tissue>
    </source>
</reference>
<keyword evidence="3" id="KW-1185">Reference proteome</keyword>
<proteinExistence type="predicted"/>
<accession>A0AA88I420</accession>
<sequence length="84" mass="10055">MEIIRKSTKIESKAHERKSAGIHREQEKGTEKENITILDKNEQYFQQCDIPAIHKNNLMVHMKDGDFNEWFLDEMQNVLIRQKK</sequence>
<protein>
    <submittedName>
        <fullName evidence="2">Uncharacterized protein</fullName>
    </submittedName>
</protein>
<name>A0AA88I420_ARTSF</name>
<evidence type="ECO:0000313" key="3">
    <source>
        <dbReference type="Proteomes" id="UP001187531"/>
    </source>
</evidence>
<evidence type="ECO:0000313" key="2">
    <source>
        <dbReference type="EMBL" id="KAK2722408.1"/>
    </source>
</evidence>
<feature type="region of interest" description="Disordered" evidence="1">
    <location>
        <begin position="1"/>
        <end position="32"/>
    </location>
</feature>
<dbReference type="AlphaFoldDB" id="A0AA88I420"/>